<protein>
    <submittedName>
        <fullName evidence="4">Uncharacterized protein</fullName>
    </submittedName>
</protein>
<evidence type="ECO:0000256" key="2">
    <source>
        <dbReference type="ARBA" id="ARBA00023043"/>
    </source>
</evidence>
<dbReference type="InterPro" id="IPR036770">
    <property type="entry name" value="Ankyrin_rpt-contain_sf"/>
</dbReference>
<evidence type="ECO:0000313" key="5">
    <source>
        <dbReference type="Proteomes" id="UP001153069"/>
    </source>
</evidence>
<name>A0A9N8DTG9_9STRA</name>
<dbReference type="Proteomes" id="UP001153069">
    <property type="component" value="Unassembled WGS sequence"/>
</dbReference>
<accession>A0A9N8DTG9</accession>
<dbReference type="EMBL" id="CAICTM010000276">
    <property type="protein sequence ID" value="CAB9506729.1"/>
    <property type="molecule type" value="Genomic_DNA"/>
</dbReference>
<evidence type="ECO:0000256" key="3">
    <source>
        <dbReference type="SAM" id="MobiDB-lite"/>
    </source>
</evidence>
<keyword evidence="2" id="KW-0040">ANK repeat</keyword>
<feature type="compositionally biased region" description="Basic residues" evidence="3">
    <location>
        <begin position="580"/>
        <end position="599"/>
    </location>
</feature>
<proteinExistence type="predicted"/>
<evidence type="ECO:0000313" key="4">
    <source>
        <dbReference type="EMBL" id="CAB9506729.1"/>
    </source>
</evidence>
<feature type="compositionally biased region" description="Polar residues" evidence="3">
    <location>
        <begin position="561"/>
        <end position="574"/>
    </location>
</feature>
<comment type="caution">
    <text evidence="4">The sequence shown here is derived from an EMBL/GenBank/DDBJ whole genome shotgun (WGS) entry which is preliminary data.</text>
</comment>
<dbReference type="Gene3D" id="1.25.40.20">
    <property type="entry name" value="Ankyrin repeat-containing domain"/>
    <property type="match status" value="1"/>
</dbReference>
<dbReference type="SUPFAM" id="SSF48403">
    <property type="entry name" value="Ankyrin repeat"/>
    <property type="match status" value="1"/>
</dbReference>
<dbReference type="OrthoDB" id="45365at2759"/>
<reference evidence="4" key="1">
    <citation type="submission" date="2020-06" db="EMBL/GenBank/DDBJ databases">
        <authorList>
            <consortium name="Plant Systems Biology data submission"/>
        </authorList>
    </citation>
    <scope>NUCLEOTIDE SEQUENCE</scope>
    <source>
        <strain evidence="4">D6</strain>
    </source>
</reference>
<feature type="region of interest" description="Disordered" evidence="3">
    <location>
        <begin position="561"/>
        <end position="600"/>
    </location>
</feature>
<keyword evidence="5" id="KW-1185">Reference proteome</keyword>
<dbReference type="AlphaFoldDB" id="A0A9N8DTG9"/>
<organism evidence="4 5">
    <name type="scientific">Seminavis robusta</name>
    <dbReference type="NCBI Taxonomy" id="568900"/>
    <lineage>
        <taxon>Eukaryota</taxon>
        <taxon>Sar</taxon>
        <taxon>Stramenopiles</taxon>
        <taxon>Ochrophyta</taxon>
        <taxon>Bacillariophyta</taxon>
        <taxon>Bacillariophyceae</taxon>
        <taxon>Bacillariophycidae</taxon>
        <taxon>Naviculales</taxon>
        <taxon>Naviculaceae</taxon>
        <taxon>Seminavis</taxon>
    </lineage>
</organism>
<gene>
    <name evidence="4" type="ORF">SEMRO_277_G106150.1</name>
</gene>
<keyword evidence="1" id="KW-0677">Repeat</keyword>
<sequence>MRHLLTDLRGNPIYVMSRAARLRTRFRHPHLPTLFYHVQNRAWNDVLLRAKSHPQEVTVQEDVSKNSPLHWACRLDPPVEVILALKKAARMVNAEGCTPLHIASSHLISEPALEALLECAAAQPAPTLHFDSYKSQHPTADLSRCGRAPIHYACLSFRGLALNAFQKLLEATLADGNVIVDDEYYSKRLLGLDDFFNEDEEAAVSPQQSFSSLEQPPGGRKKINAMTIRDASGQTPLGCLFKRYRERMKCVINTVDRLWREHADNPSKASLAAAISVHGELGELWQRARFILTRLTRERLNNEEGKGGEGDAHDEAKLYGGVLMDMNQPLSPGEIAVAKEAASWSAEQHNMAVWESAASLEREARDESPQRRDSSPKRFRIVHSSVGLIGYGCPPEMVRLAISIHPEQIKEMDEAGNLPIHIAATARSYLTTNCAGGNNDKSTLAAAAAAAVAASDEDSIVSEATGVLSFFSSATVAQTINAFDKVIKILLQHYPESAKIPQGKTGHLPLVMAVESGCRSWDDGIHTLLSAYPPALHNRKLVSLPLYANVLSMITDDNQSQSLYGGNSKKTSGVMSPRRATFRSPRKRANKSKRDKASRKLTTMFELLKVKPELLAATAGKRAGREAEA</sequence>
<dbReference type="PANTHER" id="PTHR24178">
    <property type="entry name" value="MOLTING PROTEIN MLT-4"/>
    <property type="match status" value="1"/>
</dbReference>
<evidence type="ECO:0000256" key="1">
    <source>
        <dbReference type="ARBA" id="ARBA00022737"/>
    </source>
</evidence>